<dbReference type="AlphaFoldDB" id="A0A1X7SUQ4"/>
<dbReference type="CDD" id="cd01670">
    <property type="entry name" value="Death"/>
    <property type="match status" value="1"/>
</dbReference>
<name>A0A1X7SUQ4_AMPQE</name>
<dbReference type="Gene3D" id="1.10.533.10">
    <property type="entry name" value="Death Domain, Fas"/>
    <property type="match status" value="1"/>
</dbReference>
<dbReference type="Pfam" id="PF00531">
    <property type="entry name" value="Death"/>
    <property type="match status" value="1"/>
</dbReference>
<dbReference type="SUPFAM" id="SSF47986">
    <property type="entry name" value="DEATH domain"/>
    <property type="match status" value="1"/>
</dbReference>
<dbReference type="EnsemblMetazoa" id="Aqu2.1.05813_001">
    <property type="protein sequence ID" value="Aqu2.1.05813_001"/>
    <property type="gene ID" value="Aqu2.1.05813"/>
</dbReference>
<reference evidence="2" key="1">
    <citation type="submission" date="2017-05" db="UniProtKB">
        <authorList>
            <consortium name="EnsemblMetazoa"/>
        </authorList>
    </citation>
    <scope>IDENTIFICATION</scope>
</reference>
<dbReference type="OrthoDB" id="10674657at2759"/>
<dbReference type="InterPro" id="IPR027417">
    <property type="entry name" value="P-loop_NTPase"/>
</dbReference>
<evidence type="ECO:0000313" key="2">
    <source>
        <dbReference type="EnsemblMetazoa" id="Aqu2.1.05813_001"/>
    </source>
</evidence>
<dbReference type="Gene3D" id="3.40.50.300">
    <property type="entry name" value="P-loop containing nucleotide triphosphate hydrolases"/>
    <property type="match status" value="1"/>
</dbReference>
<proteinExistence type="predicted"/>
<dbReference type="InParanoid" id="A0A1X7SUQ4"/>
<dbReference type="GO" id="GO:0007165">
    <property type="term" value="P:signal transduction"/>
    <property type="evidence" value="ECO:0007669"/>
    <property type="project" value="InterPro"/>
</dbReference>
<dbReference type="PROSITE" id="PS50017">
    <property type="entry name" value="DEATH_DOMAIN"/>
    <property type="match status" value="1"/>
</dbReference>
<protein>
    <recommendedName>
        <fullName evidence="1">Death domain-containing protein</fullName>
    </recommendedName>
</protein>
<dbReference type="InterPro" id="IPR011029">
    <property type="entry name" value="DEATH-like_dom_sf"/>
</dbReference>
<accession>A0A1X7SUQ4</accession>
<dbReference type="InterPro" id="IPR000488">
    <property type="entry name" value="Death_dom"/>
</dbReference>
<sequence length="475" mass="54463">MLHEATWIHLLDSGGQPQFTDLLRMFVRGNSLYIIVMKVTESLHDKPTFVFSIEGKPLNAPKEMTMTNLQIIERFVRSVAATSREDNSEPAFAIVATHCDQRSKYKQFLGSEESIEMKNKTLQSHLSDFLHLFVFYNHNSDELIFPVNNLCQENREKLSADICNRLVSDVRFNINIPVRWYAFDLDIKNEASKETHGMISLESCYSIGQRLEMDKEEGLFPTLVVSLLGREEEPKFFIDSRTFEFPRQLRHAVKLYAPSLFAAVFLCENNESIDVYFTGCPQHCYHLRKVILEALSVSVKVLEYDESKLNMSALIRCNREHIERAHDKKNHPITISLDLSQIGCSVESSLPTIAISDLIERKRCWLIPTASVCEPAPLPVDDNALLNHTHAPAILDAIDSVVDEWQRLGQKLGISDKMLRQFKYNSRDQVQVCRKDMIYYWIDARCATCHKLKSALKSMGENGIVSEIQRLQTAK</sequence>
<organism evidence="2">
    <name type="scientific">Amphimedon queenslandica</name>
    <name type="common">Sponge</name>
    <dbReference type="NCBI Taxonomy" id="400682"/>
    <lineage>
        <taxon>Eukaryota</taxon>
        <taxon>Metazoa</taxon>
        <taxon>Porifera</taxon>
        <taxon>Demospongiae</taxon>
        <taxon>Heteroscleromorpha</taxon>
        <taxon>Haplosclerida</taxon>
        <taxon>Niphatidae</taxon>
        <taxon>Amphimedon</taxon>
    </lineage>
</organism>
<feature type="domain" description="Death" evidence="1">
    <location>
        <begin position="404"/>
        <end position="472"/>
    </location>
</feature>
<evidence type="ECO:0000259" key="1">
    <source>
        <dbReference type="PROSITE" id="PS50017"/>
    </source>
</evidence>